<feature type="region of interest" description="Disordered" evidence="1">
    <location>
        <begin position="17"/>
        <end position="124"/>
    </location>
</feature>
<protein>
    <submittedName>
        <fullName evidence="2">Uncharacterized protein</fullName>
    </submittedName>
</protein>
<dbReference type="AlphaFoldDB" id="A0A6C0LR02"/>
<evidence type="ECO:0000256" key="1">
    <source>
        <dbReference type="SAM" id="MobiDB-lite"/>
    </source>
</evidence>
<sequence length="145" mass="16265">MVNYSPTVWSGYNTLIKSPPEQPPLSSRNAYTTWPGGVDPTVPLYNTDNQKFGGARRRSRGSCKSRRASRKSRRASSRSRKVGGRRRNNKNNVRKSRKSRRSTRRHRGGYATCSPIDTTGSRANIPMSASVCPEGYFKTLDTLIL</sequence>
<evidence type="ECO:0000313" key="2">
    <source>
        <dbReference type="EMBL" id="QHU31732.1"/>
    </source>
</evidence>
<reference evidence="2" key="1">
    <citation type="journal article" date="2020" name="Nature">
        <title>Giant virus diversity and host interactions through global metagenomics.</title>
        <authorList>
            <person name="Schulz F."/>
            <person name="Roux S."/>
            <person name="Paez-Espino D."/>
            <person name="Jungbluth S."/>
            <person name="Walsh D.A."/>
            <person name="Denef V.J."/>
            <person name="McMahon K.D."/>
            <person name="Konstantinidis K.T."/>
            <person name="Eloe-Fadrosh E.A."/>
            <person name="Kyrpides N.C."/>
            <person name="Woyke T."/>
        </authorList>
    </citation>
    <scope>NUCLEOTIDE SEQUENCE</scope>
    <source>
        <strain evidence="2">GVMAG-M-3300027963-41</strain>
    </source>
</reference>
<dbReference type="EMBL" id="MN740532">
    <property type="protein sequence ID" value="QHU31732.1"/>
    <property type="molecule type" value="Genomic_DNA"/>
</dbReference>
<name>A0A6C0LR02_9ZZZZ</name>
<accession>A0A6C0LR02</accession>
<feature type="compositionally biased region" description="Basic residues" evidence="1">
    <location>
        <begin position="54"/>
        <end position="108"/>
    </location>
</feature>
<organism evidence="2">
    <name type="scientific">viral metagenome</name>
    <dbReference type="NCBI Taxonomy" id="1070528"/>
    <lineage>
        <taxon>unclassified sequences</taxon>
        <taxon>metagenomes</taxon>
        <taxon>organismal metagenomes</taxon>
    </lineage>
</organism>
<proteinExistence type="predicted"/>